<feature type="transmembrane region" description="Helical" evidence="6">
    <location>
        <begin position="245"/>
        <end position="263"/>
    </location>
</feature>
<dbReference type="PANTHER" id="PTHR10671">
    <property type="entry name" value="EPITHELIAL MEMBRANE PROTEIN-RELATED"/>
    <property type="match status" value="1"/>
</dbReference>
<feature type="transmembrane region" description="Helical" evidence="6">
    <location>
        <begin position="283"/>
        <end position="304"/>
    </location>
</feature>
<protein>
    <submittedName>
        <fullName evidence="7">Uncharacterized protein</fullName>
    </submittedName>
</protein>
<evidence type="ECO:0000313" key="8">
    <source>
        <dbReference type="Proteomes" id="UP000269396"/>
    </source>
</evidence>
<dbReference type="InterPro" id="IPR004031">
    <property type="entry name" value="PMP22/EMP/MP20/Claudin"/>
</dbReference>
<evidence type="ECO:0000256" key="5">
    <source>
        <dbReference type="SAM" id="MobiDB-lite"/>
    </source>
</evidence>
<feature type="transmembrane region" description="Helical" evidence="6">
    <location>
        <begin position="207"/>
        <end position="233"/>
    </location>
</feature>
<feature type="compositionally biased region" description="Polar residues" evidence="5">
    <location>
        <begin position="17"/>
        <end position="37"/>
    </location>
</feature>
<dbReference type="Gene3D" id="1.20.140.150">
    <property type="match status" value="1"/>
</dbReference>
<reference evidence="7 8" key="1">
    <citation type="submission" date="2018-11" db="EMBL/GenBank/DDBJ databases">
        <authorList>
            <consortium name="Pathogen Informatics"/>
        </authorList>
    </citation>
    <scope>NUCLEOTIDE SEQUENCE [LARGE SCALE GENOMIC DNA]</scope>
    <source>
        <strain>Denwood</strain>
        <strain evidence="8">Zambia</strain>
    </source>
</reference>
<dbReference type="GO" id="GO:0005886">
    <property type="term" value="C:plasma membrane"/>
    <property type="evidence" value="ECO:0007669"/>
    <property type="project" value="TreeGrafter"/>
</dbReference>
<gene>
    <name evidence="7" type="ORF">SMTD_LOCUS56</name>
</gene>
<sequence length="350" mass="39268">MQIKDDHGLSAHKQKSASHVTTDITGDTSNHSSQKKIYQSPLKKIISPSASTDDIIPYDRKSFISHKEVRINESQTHEPTGIKKSVTLSNDINIKQSPQTTTRHTTTMSSSGILKVSVHLGESEIQEFAEYWDHSIFSGARITAVCLAGVASVCLVCSVCASTWLYQGYANNITHSGFWKRCNYFNQTCEIMLPFITKHEGWQDGAFFILVLAILLGFLGLSLSVAGHLVYALPKRLYYFHSGGEAHVVAAFVTALSVLIYHITIKLHLRTEGPVNFGEAYGISWFACFLHILAAILLLLDEIINELVNLARRVHCVRTCLKCIIHTYSKTVQKKRQLFTHYNIKFHNDK</sequence>
<name>A0A183ND70_9TREM</name>
<feature type="region of interest" description="Disordered" evidence="5">
    <location>
        <begin position="1"/>
        <end position="41"/>
    </location>
</feature>
<evidence type="ECO:0000256" key="4">
    <source>
        <dbReference type="ARBA" id="ARBA00023136"/>
    </source>
</evidence>
<keyword evidence="3 6" id="KW-1133">Transmembrane helix</keyword>
<evidence type="ECO:0000256" key="2">
    <source>
        <dbReference type="ARBA" id="ARBA00022692"/>
    </source>
</evidence>
<proteinExistence type="predicted"/>
<evidence type="ECO:0000256" key="1">
    <source>
        <dbReference type="ARBA" id="ARBA00004141"/>
    </source>
</evidence>
<comment type="subcellular location">
    <subcellularLocation>
        <location evidence="1">Membrane</location>
        <topology evidence="1">Multi-pass membrane protein</topology>
    </subcellularLocation>
</comment>
<keyword evidence="4 6" id="KW-0472">Membrane</keyword>
<evidence type="ECO:0000313" key="7">
    <source>
        <dbReference type="EMBL" id="VDO67114.1"/>
    </source>
</evidence>
<accession>A0A183ND70</accession>
<dbReference type="AlphaFoldDB" id="A0A183ND70"/>
<keyword evidence="8" id="KW-1185">Reference proteome</keyword>
<dbReference type="Proteomes" id="UP000269396">
    <property type="component" value="Unassembled WGS sequence"/>
</dbReference>
<dbReference type="InterPro" id="IPR050579">
    <property type="entry name" value="PMP-22/EMP/MP20-like"/>
</dbReference>
<dbReference type="Pfam" id="PF00822">
    <property type="entry name" value="PMP22_Claudin"/>
    <property type="match status" value="1"/>
</dbReference>
<keyword evidence="2 6" id="KW-0812">Transmembrane</keyword>
<evidence type="ECO:0000256" key="6">
    <source>
        <dbReference type="SAM" id="Phobius"/>
    </source>
</evidence>
<organism evidence="7 8">
    <name type="scientific">Schistosoma mattheei</name>
    <dbReference type="NCBI Taxonomy" id="31246"/>
    <lineage>
        <taxon>Eukaryota</taxon>
        <taxon>Metazoa</taxon>
        <taxon>Spiralia</taxon>
        <taxon>Lophotrochozoa</taxon>
        <taxon>Platyhelminthes</taxon>
        <taxon>Trematoda</taxon>
        <taxon>Digenea</taxon>
        <taxon>Strigeidida</taxon>
        <taxon>Schistosomatoidea</taxon>
        <taxon>Schistosomatidae</taxon>
        <taxon>Schistosoma</taxon>
    </lineage>
</organism>
<dbReference type="EMBL" id="UZAL01000039">
    <property type="protein sequence ID" value="VDO67114.1"/>
    <property type="molecule type" value="Genomic_DNA"/>
</dbReference>
<dbReference type="STRING" id="31246.A0A183ND70"/>
<feature type="transmembrane region" description="Helical" evidence="6">
    <location>
        <begin position="142"/>
        <end position="166"/>
    </location>
</feature>
<evidence type="ECO:0000256" key="3">
    <source>
        <dbReference type="ARBA" id="ARBA00022989"/>
    </source>
</evidence>
<dbReference type="PANTHER" id="PTHR10671:SF108">
    <property type="entry name" value="CLAUDIN FAMILY PROTEIN-RELATED"/>
    <property type="match status" value="1"/>
</dbReference>